<reference evidence="2 3" key="1">
    <citation type="submission" date="2024-05" db="EMBL/GenBank/DDBJ databases">
        <title>Genome sequencing and assembly of Indian major carp, Cirrhinus mrigala (Hamilton, 1822).</title>
        <authorList>
            <person name="Mohindra V."/>
            <person name="Chowdhury L.M."/>
            <person name="Lal K."/>
            <person name="Jena J.K."/>
        </authorList>
    </citation>
    <scope>NUCLEOTIDE SEQUENCE [LARGE SCALE GENOMIC DNA]</scope>
    <source>
        <strain evidence="2">CM1030</strain>
        <tissue evidence="2">Blood</tissue>
    </source>
</reference>
<evidence type="ECO:0000256" key="1">
    <source>
        <dbReference type="SAM" id="MobiDB-lite"/>
    </source>
</evidence>
<gene>
    <name evidence="2" type="ORF">M9458_034570</name>
</gene>
<feature type="compositionally biased region" description="Polar residues" evidence="1">
    <location>
        <begin position="235"/>
        <end position="249"/>
    </location>
</feature>
<keyword evidence="3" id="KW-1185">Reference proteome</keyword>
<organism evidence="2 3">
    <name type="scientific">Cirrhinus mrigala</name>
    <name type="common">Mrigala</name>
    <dbReference type="NCBI Taxonomy" id="683832"/>
    <lineage>
        <taxon>Eukaryota</taxon>
        <taxon>Metazoa</taxon>
        <taxon>Chordata</taxon>
        <taxon>Craniata</taxon>
        <taxon>Vertebrata</taxon>
        <taxon>Euteleostomi</taxon>
        <taxon>Actinopterygii</taxon>
        <taxon>Neopterygii</taxon>
        <taxon>Teleostei</taxon>
        <taxon>Ostariophysi</taxon>
        <taxon>Cypriniformes</taxon>
        <taxon>Cyprinidae</taxon>
        <taxon>Labeoninae</taxon>
        <taxon>Labeonini</taxon>
        <taxon>Cirrhinus</taxon>
    </lineage>
</organism>
<feature type="compositionally biased region" description="Basic and acidic residues" evidence="1">
    <location>
        <begin position="179"/>
        <end position="205"/>
    </location>
</feature>
<accession>A0ABD0P7J8</accession>
<feature type="compositionally biased region" description="Polar residues" evidence="1">
    <location>
        <begin position="160"/>
        <end position="174"/>
    </location>
</feature>
<dbReference type="Proteomes" id="UP001529510">
    <property type="component" value="Unassembled WGS sequence"/>
</dbReference>
<dbReference type="Gene3D" id="1.10.418.10">
    <property type="entry name" value="Calponin-like domain"/>
    <property type="match status" value="1"/>
</dbReference>
<dbReference type="AlphaFoldDB" id="A0ABD0P7J8"/>
<evidence type="ECO:0000313" key="3">
    <source>
        <dbReference type="Proteomes" id="UP001529510"/>
    </source>
</evidence>
<feature type="compositionally biased region" description="Basic and acidic residues" evidence="1">
    <location>
        <begin position="214"/>
        <end position="233"/>
    </location>
</feature>
<dbReference type="EMBL" id="JAMKFB020000017">
    <property type="protein sequence ID" value="KAL0169974.1"/>
    <property type="molecule type" value="Genomic_DNA"/>
</dbReference>
<feature type="non-terminal residue" evidence="2">
    <location>
        <position position="280"/>
    </location>
</feature>
<evidence type="ECO:0000313" key="2">
    <source>
        <dbReference type="EMBL" id="KAL0169974.1"/>
    </source>
</evidence>
<name>A0ABD0P7J8_CIRMR</name>
<sequence length="280" mass="30562">MQAYDGFASLGISRLLEPSDMVLLAIPDKLTVMTYLYQIRAHFSGEELNVVQIEANSSRSTYKVGDFETDTNSSIDQDKFYAELNDVHREPTDQDAAATNGGHGVKEEQEVKSVMTGGGSGSLSTSPGEVLKDVAPSLQASTADRDTPATPAVTEPHQRPAQSTRTSLEPSTGQPPAAEQKKFLKADTLDMGDLSHRLEREKEKGQLGGLTPTDTRHSKEQHETPRPSERLKESGSPSWQTGSSLTNTHKLGFTYNRDTDLIKKKRASLRHSESDSTSDS</sequence>
<dbReference type="PANTHER" id="PTHR23167:SF43">
    <property type="entry name" value="EH DOMAIN-BINDING PROTEIN 1"/>
    <property type="match status" value="1"/>
</dbReference>
<dbReference type="PANTHER" id="PTHR23167">
    <property type="entry name" value="CALPONIN HOMOLOGY DOMAIN-CONTAINING PROTEIN DDB_G0272472-RELATED"/>
    <property type="match status" value="1"/>
</dbReference>
<feature type="region of interest" description="Disordered" evidence="1">
    <location>
        <begin position="93"/>
        <end position="280"/>
    </location>
</feature>
<comment type="caution">
    <text evidence="2">The sequence shown here is derived from an EMBL/GenBank/DDBJ whole genome shotgun (WGS) entry which is preliminary data.</text>
</comment>
<dbReference type="InterPro" id="IPR050540">
    <property type="entry name" value="F-actin_Monoox_Mical"/>
</dbReference>
<dbReference type="InterPro" id="IPR036872">
    <property type="entry name" value="CH_dom_sf"/>
</dbReference>
<protein>
    <submittedName>
        <fullName evidence="2">Uncharacterized protein</fullName>
    </submittedName>
</protein>
<proteinExistence type="predicted"/>